<feature type="transmembrane region" description="Helical" evidence="6">
    <location>
        <begin position="235"/>
        <end position="254"/>
    </location>
</feature>
<feature type="transmembrane region" description="Helical" evidence="6">
    <location>
        <begin position="306"/>
        <end position="329"/>
    </location>
</feature>
<dbReference type="GO" id="GO:0000822">
    <property type="term" value="F:inositol hexakisphosphate binding"/>
    <property type="evidence" value="ECO:0007669"/>
    <property type="project" value="TreeGrafter"/>
</dbReference>
<evidence type="ECO:0000256" key="3">
    <source>
        <dbReference type="ARBA" id="ARBA00022692"/>
    </source>
</evidence>
<proteinExistence type="inferred from homology"/>
<gene>
    <name evidence="9" type="primary">XPR1_1</name>
    <name evidence="9" type="ORF">g.7316</name>
</gene>
<dbReference type="GO" id="GO:0006817">
    <property type="term" value="P:phosphate ion transport"/>
    <property type="evidence" value="ECO:0007669"/>
    <property type="project" value="TreeGrafter"/>
</dbReference>
<protein>
    <submittedName>
        <fullName evidence="9">Xenotropic and polytropic retrovirus receptor 1</fullName>
    </submittedName>
</protein>
<sequence>MKFQQNLQSHLTPEWRTQYIDYVFLKQMILDAVENAPPVNSAELTAYYTQFQQKFYEVCDKELEKINLFYEAKLAEINHKYTLLRDEMKLAQEMADTELMARPSIRIKNNQYRHTIDMTRILTRHATHDFKAAFSELYLNAILLRNYQILNYTGFRKILKKYDKRISGRAGHHYFTTKVDKTSFHTNHQTKVLLKKIEDIMTYNLEHGDRHKAMERLRVPPLADKSHPWTSFRTGFSLGALIILGIMVVLSFTMKVIDVDVVTCVLLFRGPFTMILFLGLLSLNFYIWRYVGINHVLIFELNPRNFLAAVQILEIAVVFGCILSLLTLAFLHSQYLGMPPYVFPLAMPIIMAVFLVNPIRIFHYQSRMWLLRYLGRIACAPFFKVVFVDFWLADQFNSLVALFVDYSHIICYYTTPFDWYHAKEPTTCAINQRYTTLIRILPAWFRFAQCLRRYHDDPQSAKKHLVNAGKYSTSFFVVFFDFMARHYEASYDSRLENPFIWFWILAAIVSSTYGLAWDFLRDWGIFSADCGENKYLRAHILYRPSFYYCLIVENLLLRYLWAYVFVLNEAGVVSQRIMAPIADILEAIRRFLWNFIRLENEHLNNCGRFRAVRDISITVIEQPYRASITTINEPPVKPTRSWKNRAKLKIQSDSKKVANVV</sequence>
<dbReference type="Pfam" id="PF03124">
    <property type="entry name" value="EXS"/>
    <property type="match status" value="1"/>
</dbReference>
<evidence type="ECO:0000259" key="8">
    <source>
        <dbReference type="PROSITE" id="PS51382"/>
    </source>
</evidence>
<feature type="domain" description="SPX" evidence="8">
    <location>
        <begin position="1"/>
        <end position="176"/>
    </location>
</feature>
<feature type="transmembrane region" description="Helical" evidence="6">
    <location>
        <begin position="341"/>
        <end position="361"/>
    </location>
</feature>
<evidence type="ECO:0000259" key="7">
    <source>
        <dbReference type="PROSITE" id="PS51380"/>
    </source>
</evidence>
<accession>A0A0A1XJ32</accession>
<dbReference type="PROSITE" id="PS51382">
    <property type="entry name" value="SPX"/>
    <property type="match status" value="1"/>
</dbReference>
<dbReference type="PANTHER" id="PTHR10783">
    <property type="entry name" value="XENOTROPIC AND POLYTROPIC RETROVIRUS RECEPTOR 1-RELATED"/>
    <property type="match status" value="1"/>
</dbReference>
<dbReference type="CDD" id="cd14477">
    <property type="entry name" value="SPX_XPR1_like"/>
    <property type="match status" value="1"/>
</dbReference>
<comment type="subcellular location">
    <subcellularLocation>
        <location evidence="1">Membrane</location>
        <topology evidence="1">Multi-pass membrane protein</topology>
    </subcellularLocation>
</comment>
<dbReference type="GO" id="GO:0005794">
    <property type="term" value="C:Golgi apparatus"/>
    <property type="evidence" value="ECO:0007669"/>
    <property type="project" value="TreeGrafter"/>
</dbReference>
<evidence type="ECO:0000256" key="6">
    <source>
        <dbReference type="SAM" id="Phobius"/>
    </source>
</evidence>
<keyword evidence="5 6" id="KW-0472">Membrane</keyword>
<keyword evidence="3 6" id="KW-0812">Transmembrane</keyword>
<feature type="domain" description="EXS" evidence="7">
    <location>
        <begin position="426"/>
        <end position="629"/>
    </location>
</feature>
<keyword evidence="4 6" id="KW-1133">Transmembrane helix</keyword>
<comment type="similarity">
    <text evidence="2">Belongs to the SYG1 (TC 2.A.94) family.</text>
</comment>
<organism evidence="9">
    <name type="scientific">Zeugodacus cucurbitae</name>
    <name type="common">Melon fruit fly</name>
    <name type="synonym">Bactrocera cucurbitae</name>
    <dbReference type="NCBI Taxonomy" id="28588"/>
    <lineage>
        <taxon>Eukaryota</taxon>
        <taxon>Metazoa</taxon>
        <taxon>Ecdysozoa</taxon>
        <taxon>Arthropoda</taxon>
        <taxon>Hexapoda</taxon>
        <taxon>Insecta</taxon>
        <taxon>Pterygota</taxon>
        <taxon>Neoptera</taxon>
        <taxon>Endopterygota</taxon>
        <taxon>Diptera</taxon>
        <taxon>Brachycera</taxon>
        <taxon>Muscomorpha</taxon>
        <taxon>Tephritoidea</taxon>
        <taxon>Tephritidae</taxon>
        <taxon>Zeugodacus</taxon>
        <taxon>Zeugodacus</taxon>
    </lineage>
</organism>
<dbReference type="AlphaFoldDB" id="A0A0A1XJ32"/>
<evidence type="ECO:0000256" key="1">
    <source>
        <dbReference type="ARBA" id="ARBA00004141"/>
    </source>
</evidence>
<dbReference type="PANTHER" id="PTHR10783:SF103">
    <property type="entry name" value="SOLUTE CARRIER FAMILY 53 MEMBER 1"/>
    <property type="match status" value="1"/>
</dbReference>
<feature type="transmembrane region" description="Helical" evidence="6">
    <location>
        <begin position="499"/>
        <end position="517"/>
    </location>
</feature>
<reference evidence="9" key="2">
    <citation type="journal article" date="2015" name="Gigascience">
        <title>Reconstructing a comprehensive transcriptome assembly of a white-pupal translocated strain of the pest fruit fly Bactrocera cucurbitae.</title>
        <authorList>
            <person name="Sim S.B."/>
            <person name="Calla B."/>
            <person name="Hall B."/>
            <person name="DeRego T."/>
            <person name="Geib S.M."/>
        </authorList>
    </citation>
    <scope>NUCLEOTIDE SEQUENCE</scope>
</reference>
<dbReference type="GO" id="GO:0005886">
    <property type="term" value="C:plasma membrane"/>
    <property type="evidence" value="ECO:0007669"/>
    <property type="project" value="TreeGrafter"/>
</dbReference>
<reference evidence="9" key="1">
    <citation type="submission" date="2014-11" db="EMBL/GenBank/DDBJ databases">
        <authorList>
            <person name="Geib S."/>
        </authorList>
    </citation>
    <scope>NUCLEOTIDE SEQUENCE</scope>
</reference>
<dbReference type="Pfam" id="PF03105">
    <property type="entry name" value="SPX"/>
    <property type="match status" value="2"/>
</dbReference>
<feature type="transmembrane region" description="Helical" evidence="6">
    <location>
        <begin position="545"/>
        <end position="566"/>
    </location>
</feature>
<dbReference type="GO" id="GO:0016036">
    <property type="term" value="P:cellular response to phosphate starvation"/>
    <property type="evidence" value="ECO:0007669"/>
    <property type="project" value="TreeGrafter"/>
</dbReference>
<keyword evidence="9" id="KW-0675">Receptor</keyword>
<evidence type="ECO:0000313" key="9">
    <source>
        <dbReference type="EMBL" id="JAD10962.1"/>
    </source>
</evidence>
<name>A0A0A1XJ32_ZEUCU</name>
<evidence type="ECO:0000256" key="5">
    <source>
        <dbReference type="ARBA" id="ARBA00023136"/>
    </source>
</evidence>
<evidence type="ECO:0000256" key="4">
    <source>
        <dbReference type="ARBA" id="ARBA00022989"/>
    </source>
</evidence>
<dbReference type="InterPro" id="IPR004342">
    <property type="entry name" value="EXS_C"/>
</dbReference>
<feature type="transmembrane region" description="Helical" evidence="6">
    <location>
        <begin position="266"/>
        <end position="286"/>
    </location>
</feature>
<dbReference type="InterPro" id="IPR004331">
    <property type="entry name" value="SPX_dom"/>
</dbReference>
<dbReference type="EMBL" id="GBXI01003330">
    <property type="protein sequence ID" value="JAD10962.1"/>
    <property type="molecule type" value="Transcribed_RNA"/>
</dbReference>
<dbReference type="PROSITE" id="PS51380">
    <property type="entry name" value="EXS"/>
    <property type="match status" value="1"/>
</dbReference>
<evidence type="ECO:0000256" key="2">
    <source>
        <dbReference type="ARBA" id="ARBA00009665"/>
    </source>
</evidence>